<dbReference type="Proteomes" id="UP000724584">
    <property type="component" value="Unassembled WGS sequence"/>
</dbReference>
<comment type="caution">
    <text evidence="1">The sequence shown here is derived from an EMBL/GenBank/DDBJ whole genome shotgun (WGS) entry which is preliminary data.</text>
</comment>
<sequence>MVGVPGKYKGCETCRLRRVKCDNQRPYCRKCLDGGRTCAGYERETVFIIGTLEDQGRCSSHPPRIVKPKRSPASRKASPAPGSVARSGWVWDWGWGWGWG</sequence>
<protein>
    <submittedName>
        <fullName evidence="1">Uncharacterized protein</fullName>
    </submittedName>
</protein>
<accession>A0ACB7P3J8</accession>
<proteinExistence type="predicted"/>
<keyword evidence="2" id="KW-1185">Reference proteome</keyword>
<evidence type="ECO:0000313" key="1">
    <source>
        <dbReference type="EMBL" id="KAH6627769.1"/>
    </source>
</evidence>
<reference evidence="1 2" key="1">
    <citation type="journal article" date="2021" name="Nat. Commun.">
        <title>Genetic determinants of endophytism in the Arabidopsis root mycobiome.</title>
        <authorList>
            <person name="Mesny F."/>
            <person name="Miyauchi S."/>
            <person name="Thiergart T."/>
            <person name="Pickel B."/>
            <person name="Atanasova L."/>
            <person name="Karlsson M."/>
            <person name="Huettel B."/>
            <person name="Barry K.W."/>
            <person name="Haridas S."/>
            <person name="Chen C."/>
            <person name="Bauer D."/>
            <person name="Andreopoulos W."/>
            <person name="Pangilinan J."/>
            <person name="LaButti K."/>
            <person name="Riley R."/>
            <person name="Lipzen A."/>
            <person name="Clum A."/>
            <person name="Drula E."/>
            <person name="Henrissat B."/>
            <person name="Kohler A."/>
            <person name="Grigoriev I.V."/>
            <person name="Martin F.M."/>
            <person name="Hacquard S."/>
        </authorList>
    </citation>
    <scope>NUCLEOTIDE SEQUENCE [LARGE SCALE GENOMIC DNA]</scope>
    <source>
        <strain evidence="1 2">MPI-SDFR-AT-0079</strain>
    </source>
</reference>
<organism evidence="1 2">
    <name type="scientific">Chaetomium tenue</name>
    <dbReference type="NCBI Taxonomy" id="1854479"/>
    <lineage>
        <taxon>Eukaryota</taxon>
        <taxon>Fungi</taxon>
        <taxon>Dikarya</taxon>
        <taxon>Ascomycota</taxon>
        <taxon>Pezizomycotina</taxon>
        <taxon>Sordariomycetes</taxon>
        <taxon>Sordariomycetidae</taxon>
        <taxon>Sordariales</taxon>
        <taxon>Chaetomiaceae</taxon>
        <taxon>Chaetomium</taxon>
    </lineage>
</organism>
<dbReference type="EMBL" id="JAGIZQ010000005">
    <property type="protein sequence ID" value="KAH6627769.1"/>
    <property type="molecule type" value="Genomic_DNA"/>
</dbReference>
<gene>
    <name evidence="1" type="ORF">F5144DRAFT_549180</name>
</gene>
<name>A0ACB7P3J8_9PEZI</name>
<evidence type="ECO:0000313" key="2">
    <source>
        <dbReference type="Proteomes" id="UP000724584"/>
    </source>
</evidence>